<gene>
    <name evidence="4" type="ORF">EJB05_38422</name>
</gene>
<dbReference type="EMBL" id="RWGY01000031">
    <property type="protein sequence ID" value="TVU14925.1"/>
    <property type="molecule type" value="Genomic_DNA"/>
</dbReference>
<evidence type="ECO:0000313" key="4">
    <source>
        <dbReference type="EMBL" id="TVU14925.1"/>
    </source>
</evidence>
<accession>A0A5J9TUF9</accession>
<comment type="similarity">
    <text evidence="1">Belongs to the bHLH protein family.</text>
</comment>
<organism evidence="4 5">
    <name type="scientific">Eragrostis curvula</name>
    <name type="common">weeping love grass</name>
    <dbReference type="NCBI Taxonomy" id="38414"/>
    <lineage>
        <taxon>Eukaryota</taxon>
        <taxon>Viridiplantae</taxon>
        <taxon>Streptophyta</taxon>
        <taxon>Embryophyta</taxon>
        <taxon>Tracheophyta</taxon>
        <taxon>Spermatophyta</taxon>
        <taxon>Magnoliopsida</taxon>
        <taxon>Liliopsida</taxon>
        <taxon>Poales</taxon>
        <taxon>Poaceae</taxon>
        <taxon>PACMAD clade</taxon>
        <taxon>Chloridoideae</taxon>
        <taxon>Eragrostideae</taxon>
        <taxon>Eragrostidinae</taxon>
        <taxon>Eragrostis</taxon>
    </lineage>
</organism>
<evidence type="ECO:0000256" key="3">
    <source>
        <dbReference type="ARBA" id="ARBA00023163"/>
    </source>
</evidence>
<sequence length="171" mass="19975">VLEDPDLLNRATTSFKELKFPRGTEDPSENKTGDGSYVLVLDESNQNAMETVMAEGHGICEINCLFSNNFKQIIDEFDDFYGLWEELDVQPLQDSRWIMDNSSQTDRASILAETIAYLKELERRVKELESRRERMPQPGKSFTCHEREFTRKRFPVGAKSVRWSFFHRLMV</sequence>
<evidence type="ECO:0000256" key="1">
    <source>
        <dbReference type="ARBA" id="ARBA00005510"/>
    </source>
</evidence>
<dbReference type="Proteomes" id="UP000324897">
    <property type="component" value="Unassembled WGS sequence"/>
</dbReference>
<dbReference type="Gene3D" id="4.10.280.10">
    <property type="entry name" value="Helix-loop-helix DNA-binding domain"/>
    <property type="match status" value="1"/>
</dbReference>
<reference evidence="4 5" key="1">
    <citation type="journal article" date="2019" name="Sci. Rep.">
        <title>A high-quality genome of Eragrostis curvula grass provides insights into Poaceae evolution and supports new strategies to enhance forage quality.</title>
        <authorList>
            <person name="Carballo J."/>
            <person name="Santos B.A.C.M."/>
            <person name="Zappacosta D."/>
            <person name="Garbus I."/>
            <person name="Selva J.P."/>
            <person name="Gallo C.A."/>
            <person name="Diaz A."/>
            <person name="Albertini E."/>
            <person name="Caccamo M."/>
            <person name="Echenique V."/>
        </authorList>
    </citation>
    <scope>NUCLEOTIDE SEQUENCE [LARGE SCALE GENOMIC DNA]</scope>
    <source>
        <strain evidence="5">cv. Victoria</strain>
        <tissue evidence="4">Leaf</tissue>
    </source>
</reference>
<dbReference type="GO" id="GO:0046983">
    <property type="term" value="F:protein dimerization activity"/>
    <property type="evidence" value="ECO:0007669"/>
    <property type="project" value="InterPro"/>
</dbReference>
<dbReference type="Gramene" id="TVU14925">
    <property type="protein sequence ID" value="TVU14925"/>
    <property type="gene ID" value="EJB05_38422"/>
</dbReference>
<evidence type="ECO:0000256" key="2">
    <source>
        <dbReference type="ARBA" id="ARBA00023015"/>
    </source>
</evidence>
<dbReference type="PANTHER" id="PTHR46266">
    <property type="entry name" value="TRANSCRIPTION FACTOR TT8"/>
    <property type="match status" value="1"/>
</dbReference>
<proteinExistence type="inferred from homology"/>
<evidence type="ECO:0000313" key="5">
    <source>
        <dbReference type="Proteomes" id="UP000324897"/>
    </source>
</evidence>
<keyword evidence="5" id="KW-1185">Reference proteome</keyword>
<feature type="non-terminal residue" evidence="4">
    <location>
        <position position="1"/>
    </location>
</feature>
<dbReference type="InterPro" id="IPR036638">
    <property type="entry name" value="HLH_DNA-bd_sf"/>
</dbReference>
<dbReference type="AlphaFoldDB" id="A0A5J9TUF9"/>
<dbReference type="PANTHER" id="PTHR46266:SF3">
    <property type="entry name" value="TRANSCRIPTION FACTOR EGL1"/>
    <property type="match status" value="1"/>
</dbReference>
<protein>
    <recommendedName>
        <fullName evidence="6">BHLH domain-containing protein</fullName>
    </recommendedName>
</protein>
<evidence type="ECO:0008006" key="6">
    <source>
        <dbReference type="Google" id="ProtNLM"/>
    </source>
</evidence>
<dbReference type="SUPFAM" id="SSF47459">
    <property type="entry name" value="HLH, helix-loop-helix DNA-binding domain"/>
    <property type="match status" value="1"/>
</dbReference>
<name>A0A5J9TUF9_9POAL</name>
<comment type="caution">
    <text evidence="4">The sequence shown here is derived from an EMBL/GenBank/DDBJ whole genome shotgun (WGS) entry which is preliminary data.</text>
</comment>
<keyword evidence="2" id="KW-0805">Transcription regulation</keyword>
<dbReference type="OrthoDB" id="690068at2759"/>
<keyword evidence="3" id="KW-0804">Transcription</keyword>